<name>A0A0V0H1W2_SOLCH</name>
<feature type="non-terminal residue" evidence="1">
    <location>
        <position position="1"/>
    </location>
</feature>
<reference evidence="1" key="1">
    <citation type="submission" date="2015-12" db="EMBL/GenBank/DDBJ databases">
        <title>Gene expression during late stages of embryo sac development: a critical building block for successful pollen-pistil interactions.</title>
        <authorList>
            <person name="Liu Y."/>
            <person name="Joly V."/>
            <person name="Sabar M."/>
            <person name="Matton D.P."/>
        </authorList>
    </citation>
    <scope>NUCLEOTIDE SEQUENCE</scope>
</reference>
<evidence type="ECO:0000313" key="1">
    <source>
        <dbReference type="EMBL" id="JAP14324.1"/>
    </source>
</evidence>
<dbReference type="AlphaFoldDB" id="A0A0V0H1W2"/>
<protein>
    <submittedName>
        <fullName evidence="1">Putative ovule protein</fullName>
    </submittedName>
</protein>
<accession>A0A0V0H1W2</accession>
<dbReference type="EMBL" id="GEDG01026728">
    <property type="protein sequence ID" value="JAP14324.1"/>
    <property type="molecule type" value="Transcribed_RNA"/>
</dbReference>
<sequence length="63" mass="6930">WNSKCTNVISWDGSSTSKDTRDSLALDVNIPALRFMELECLSVKPRAGGLSRSIQIAPSQFKC</sequence>
<organism evidence="1">
    <name type="scientific">Solanum chacoense</name>
    <name type="common">Chaco potato</name>
    <dbReference type="NCBI Taxonomy" id="4108"/>
    <lineage>
        <taxon>Eukaryota</taxon>
        <taxon>Viridiplantae</taxon>
        <taxon>Streptophyta</taxon>
        <taxon>Embryophyta</taxon>
        <taxon>Tracheophyta</taxon>
        <taxon>Spermatophyta</taxon>
        <taxon>Magnoliopsida</taxon>
        <taxon>eudicotyledons</taxon>
        <taxon>Gunneridae</taxon>
        <taxon>Pentapetalae</taxon>
        <taxon>asterids</taxon>
        <taxon>lamiids</taxon>
        <taxon>Solanales</taxon>
        <taxon>Solanaceae</taxon>
        <taxon>Solanoideae</taxon>
        <taxon>Solaneae</taxon>
        <taxon>Solanum</taxon>
    </lineage>
</organism>
<proteinExistence type="predicted"/>